<name>X0U2Y8_9ZZZZ</name>
<reference evidence="1" key="1">
    <citation type="journal article" date="2014" name="Front. Microbiol.">
        <title>High frequency of phylogenetically diverse reductive dehalogenase-homologous genes in deep subseafloor sedimentary metagenomes.</title>
        <authorList>
            <person name="Kawai M."/>
            <person name="Futagami T."/>
            <person name="Toyoda A."/>
            <person name="Takaki Y."/>
            <person name="Nishi S."/>
            <person name="Hori S."/>
            <person name="Arai W."/>
            <person name="Tsubouchi T."/>
            <person name="Morono Y."/>
            <person name="Uchiyama I."/>
            <person name="Ito T."/>
            <person name="Fujiyama A."/>
            <person name="Inagaki F."/>
            <person name="Takami H."/>
        </authorList>
    </citation>
    <scope>NUCLEOTIDE SEQUENCE</scope>
    <source>
        <strain evidence="1">Expedition CK06-06</strain>
    </source>
</reference>
<accession>X0U2Y8</accession>
<proteinExistence type="predicted"/>
<gene>
    <name evidence="1" type="ORF">S01H1_43398</name>
</gene>
<organism evidence="1">
    <name type="scientific">marine sediment metagenome</name>
    <dbReference type="NCBI Taxonomy" id="412755"/>
    <lineage>
        <taxon>unclassified sequences</taxon>
        <taxon>metagenomes</taxon>
        <taxon>ecological metagenomes</taxon>
    </lineage>
</organism>
<comment type="caution">
    <text evidence="1">The sequence shown here is derived from an EMBL/GenBank/DDBJ whole genome shotgun (WGS) entry which is preliminary data.</text>
</comment>
<evidence type="ECO:0000313" key="1">
    <source>
        <dbReference type="EMBL" id="GAG00139.1"/>
    </source>
</evidence>
<dbReference type="AlphaFoldDB" id="X0U2Y8"/>
<sequence>MKAIKFAKGQIWSDNHNARADRIFQVLVVKSSSVIVKSNKNRITEIGKDRFRNNRYSLVEDRIVWANKGQPLASDLTKYTRSKK</sequence>
<dbReference type="EMBL" id="BARS01027644">
    <property type="protein sequence ID" value="GAG00139.1"/>
    <property type="molecule type" value="Genomic_DNA"/>
</dbReference>
<protein>
    <submittedName>
        <fullName evidence="1">Uncharacterized protein</fullName>
    </submittedName>
</protein>